<dbReference type="EMBL" id="MSFN02000004">
    <property type="protein sequence ID" value="PTU21159.1"/>
    <property type="molecule type" value="Genomic_DNA"/>
</dbReference>
<protein>
    <submittedName>
        <fullName evidence="2">Uncharacterized protein</fullName>
    </submittedName>
</protein>
<organism evidence="2 3">
    <name type="scientific">Aspergillus ochraceoroseus IBT 24754</name>
    <dbReference type="NCBI Taxonomy" id="1392256"/>
    <lineage>
        <taxon>Eukaryota</taxon>
        <taxon>Fungi</taxon>
        <taxon>Dikarya</taxon>
        <taxon>Ascomycota</taxon>
        <taxon>Pezizomycotina</taxon>
        <taxon>Eurotiomycetes</taxon>
        <taxon>Eurotiomycetidae</taxon>
        <taxon>Eurotiales</taxon>
        <taxon>Aspergillaceae</taxon>
        <taxon>Aspergillus</taxon>
        <taxon>Aspergillus subgen. Nidulantes</taxon>
    </lineage>
</organism>
<evidence type="ECO:0000256" key="1">
    <source>
        <dbReference type="SAM" id="Phobius"/>
    </source>
</evidence>
<comment type="caution">
    <text evidence="2">The sequence shown here is derived from an EMBL/GenBank/DDBJ whole genome shotgun (WGS) entry which is preliminary data.</text>
</comment>
<keyword evidence="1" id="KW-0812">Transmembrane</keyword>
<reference evidence="2 3" key="1">
    <citation type="journal article" date="2018" name="Proc. Natl. Acad. Sci. U.S.A.">
        <title>Linking secondary metabolites to gene clusters through genome sequencing of six diverse Aspergillus species.</title>
        <authorList>
            <person name="Kaerboelling I."/>
            <person name="Vesth T.C."/>
            <person name="Frisvad J.C."/>
            <person name="Nybo J.L."/>
            <person name="Theobald S."/>
            <person name="Kuo A."/>
            <person name="Bowyer P."/>
            <person name="Matsuda Y."/>
            <person name="Mondo S."/>
            <person name="Lyhne E.K."/>
            <person name="Kogle M.E."/>
            <person name="Clum A."/>
            <person name="Lipzen A."/>
            <person name="Salamov A."/>
            <person name="Ngan C.Y."/>
            <person name="Daum C."/>
            <person name="Chiniquy J."/>
            <person name="Barry K."/>
            <person name="LaButti K."/>
            <person name="Haridas S."/>
            <person name="Simmons B.A."/>
            <person name="Magnuson J.K."/>
            <person name="Mortensen U.H."/>
            <person name="Larsen T.O."/>
            <person name="Grigoriev I.V."/>
            <person name="Baker S.E."/>
            <person name="Andersen M.R."/>
        </authorList>
    </citation>
    <scope>NUCLEOTIDE SEQUENCE [LARGE SCALE GENOMIC DNA]</scope>
    <source>
        <strain evidence="2 3">IBT 24754</strain>
    </source>
</reference>
<feature type="transmembrane region" description="Helical" evidence="1">
    <location>
        <begin position="70"/>
        <end position="90"/>
    </location>
</feature>
<keyword evidence="1" id="KW-1133">Transmembrane helix</keyword>
<dbReference type="RefSeq" id="XP_040752551.1">
    <property type="nucleotide sequence ID" value="XM_040892687.1"/>
</dbReference>
<feature type="transmembrane region" description="Helical" evidence="1">
    <location>
        <begin position="47"/>
        <end position="64"/>
    </location>
</feature>
<evidence type="ECO:0000313" key="2">
    <source>
        <dbReference type="EMBL" id="PTU21159.1"/>
    </source>
</evidence>
<dbReference type="AlphaFoldDB" id="A0A2T5LY21"/>
<gene>
    <name evidence="2" type="ORF">P175DRAFT_0248103</name>
</gene>
<dbReference type="VEuPathDB" id="FungiDB:P175DRAFT_0248103"/>
<dbReference type="GeneID" id="63809569"/>
<name>A0A2T5LY21_9EURO</name>
<sequence length="95" mass="10771">MFLCEEEMWCCGDDDWIYSGSIPKLRSVTISFALTEQDWILYITKKLFFILLLLINGALIRNYGYLSASLFSGTALIIGALCQIAARLFCLRNSC</sequence>
<dbReference type="Proteomes" id="UP000244073">
    <property type="component" value="Unassembled WGS sequence"/>
</dbReference>
<keyword evidence="1" id="KW-0472">Membrane</keyword>
<accession>A0A2T5LY21</accession>
<evidence type="ECO:0000313" key="3">
    <source>
        <dbReference type="Proteomes" id="UP000244073"/>
    </source>
</evidence>
<proteinExistence type="predicted"/>